<organism evidence="1">
    <name type="scientific">uncultured Dysgonomonas sp</name>
    <dbReference type="NCBI Taxonomy" id="206096"/>
    <lineage>
        <taxon>Bacteria</taxon>
        <taxon>Pseudomonadati</taxon>
        <taxon>Bacteroidota</taxon>
        <taxon>Bacteroidia</taxon>
        <taxon>Bacteroidales</taxon>
        <taxon>Dysgonomonadaceae</taxon>
        <taxon>Dysgonomonas</taxon>
        <taxon>environmental samples</taxon>
    </lineage>
</organism>
<evidence type="ECO:0000313" key="1">
    <source>
        <dbReference type="EMBL" id="SBV98314.1"/>
    </source>
</evidence>
<dbReference type="RefSeq" id="WP_296940718.1">
    <property type="nucleotide sequence ID" value="NZ_LT599032.1"/>
</dbReference>
<dbReference type="AlphaFoldDB" id="A0A212JFV9"/>
<protein>
    <submittedName>
        <fullName evidence="1">Uncharacterized protein</fullName>
    </submittedName>
</protein>
<gene>
    <name evidence="1" type="ORF">KL86DYS1_12139</name>
</gene>
<proteinExistence type="predicted"/>
<dbReference type="EMBL" id="FLUM01000001">
    <property type="protein sequence ID" value="SBV98314.1"/>
    <property type="molecule type" value="Genomic_DNA"/>
</dbReference>
<name>A0A212JFV9_9BACT</name>
<sequence>MHTTKFTIEDYLAEYLRGKWGVKDKDGNHTSVVRIPENIYLYDILSSITIKKPRHIKEIDGNLEIVIPHRREGNKKPEVYSYVSKKGAKLFNKSLKLFFRADLHEYLDHKKHEEGISYKDAGFMFVAELGIESFDSESVTKNYSRWRQKVRNRKKAYATR</sequence>
<reference evidence="1" key="1">
    <citation type="submission" date="2016-04" db="EMBL/GenBank/DDBJ databases">
        <authorList>
            <person name="Evans L.H."/>
            <person name="Alamgir A."/>
            <person name="Owens N."/>
            <person name="Weber N.D."/>
            <person name="Virtaneva K."/>
            <person name="Barbian K."/>
            <person name="Babar A."/>
            <person name="Rosenke K."/>
        </authorList>
    </citation>
    <scope>NUCLEOTIDE SEQUENCE</scope>
    <source>
        <strain evidence="1">86-1</strain>
    </source>
</reference>
<accession>A0A212JFV9</accession>